<name>A0A0E9SQ91_ANGAN</name>
<accession>A0A0E9SQ91</accession>
<reference evidence="2" key="2">
    <citation type="journal article" date="2015" name="Fish Shellfish Immunol.">
        <title>Early steps in the European eel (Anguilla anguilla)-Vibrio vulnificus interaction in the gills: Role of the RtxA13 toxin.</title>
        <authorList>
            <person name="Callol A."/>
            <person name="Pajuelo D."/>
            <person name="Ebbesson L."/>
            <person name="Teles M."/>
            <person name="MacKenzie S."/>
            <person name="Amaro C."/>
        </authorList>
    </citation>
    <scope>NUCLEOTIDE SEQUENCE</scope>
</reference>
<sequence>MLDEITMHFGGADSGDKDFNCRGDSDTALTSTKNDVIKTRR</sequence>
<organism evidence="2">
    <name type="scientific">Anguilla anguilla</name>
    <name type="common">European freshwater eel</name>
    <name type="synonym">Muraena anguilla</name>
    <dbReference type="NCBI Taxonomy" id="7936"/>
    <lineage>
        <taxon>Eukaryota</taxon>
        <taxon>Metazoa</taxon>
        <taxon>Chordata</taxon>
        <taxon>Craniata</taxon>
        <taxon>Vertebrata</taxon>
        <taxon>Euteleostomi</taxon>
        <taxon>Actinopterygii</taxon>
        <taxon>Neopterygii</taxon>
        <taxon>Teleostei</taxon>
        <taxon>Anguilliformes</taxon>
        <taxon>Anguillidae</taxon>
        <taxon>Anguilla</taxon>
    </lineage>
</organism>
<evidence type="ECO:0000256" key="1">
    <source>
        <dbReference type="SAM" id="MobiDB-lite"/>
    </source>
</evidence>
<protein>
    <submittedName>
        <fullName evidence="2">Uncharacterized protein</fullName>
    </submittedName>
</protein>
<dbReference type="AlphaFoldDB" id="A0A0E9SQ91"/>
<dbReference type="EMBL" id="GBXM01065757">
    <property type="protein sequence ID" value="JAH42820.1"/>
    <property type="molecule type" value="Transcribed_RNA"/>
</dbReference>
<evidence type="ECO:0000313" key="2">
    <source>
        <dbReference type="EMBL" id="JAH42820.1"/>
    </source>
</evidence>
<reference evidence="2" key="1">
    <citation type="submission" date="2014-11" db="EMBL/GenBank/DDBJ databases">
        <authorList>
            <person name="Amaro Gonzalez C."/>
        </authorList>
    </citation>
    <scope>NUCLEOTIDE SEQUENCE</scope>
</reference>
<proteinExistence type="predicted"/>
<feature type="region of interest" description="Disordered" evidence="1">
    <location>
        <begin position="1"/>
        <end position="41"/>
    </location>
</feature>
<feature type="compositionally biased region" description="Basic and acidic residues" evidence="1">
    <location>
        <begin position="14"/>
        <end position="25"/>
    </location>
</feature>